<dbReference type="GO" id="GO:0003676">
    <property type="term" value="F:nucleic acid binding"/>
    <property type="evidence" value="ECO:0007669"/>
    <property type="project" value="InterPro"/>
</dbReference>
<evidence type="ECO:0000256" key="3">
    <source>
        <dbReference type="ARBA" id="ARBA00022801"/>
    </source>
</evidence>
<keyword evidence="4 7" id="KW-0347">Helicase</keyword>
<dbReference type="OrthoDB" id="434041at2759"/>
<dbReference type="InterPro" id="IPR014014">
    <property type="entry name" value="RNA_helicase_DEAD_Q_motif"/>
</dbReference>
<feature type="short sequence motif" description="Q motif" evidence="6">
    <location>
        <begin position="24"/>
        <end position="52"/>
    </location>
</feature>
<name>A0A813W672_9BILA</name>
<dbReference type="Gene3D" id="3.40.50.300">
    <property type="entry name" value="P-loop containing nucleotide triphosphate hydrolases"/>
    <property type="match status" value="2"/>
</dbReference>
<keyword evidence="12" id="KW-1185">Reference proteome</keyword>
<keyword evidence="5 7" id="KW-0067">ATP-binding</keyword>
<dbReference type="PROSITE" id="PS51195">
    <property type="entry name" value="Q_MOTIF"/>
    <property type="match status" value="1"/>
</dbReference>
<evidence type="ECO:0000256" key="4">
    <source>
        <dbReference type="ARBA" id="ARBA00022806"/>
    </source>
</evidence>
<dbReference type="EC" id="3.6.4.13" evidence="1"/>
<dbReference type="InterPro" id="IPR014001">
    <property type="entry name" value="Helicase_ATP-bd"/>
</dbReference>
<sequence length="579" mass="66475">MLKNLENSDDVKKRTKDIELDENVLFEDLLLSKPVLDGLKNAGFLKPSPIQLKAIPLGKLGLDLIVQAKSGTGKTCVFSVISLEHILASKSKSLQVLILAPTREVAIQISDCIKSIGQSFAKCHCFIGGQSINQDKTKIKNCQIAVGTPGRINHLIEQNLLNTSNIRFFVLDEADKLLEPEFQDSINLIFSKLPENKQILFLSATYPEYMASYATRYMRSPTFVRLNIVDPSLRGIKQFYKITSYSNLSNKCFGYKIDELCKVLSSVQFQQAIIFVNYQIKAESLSSSLNERGWQSIYTSGHIEQNQRNFAMNQLKNFKCRILVSTDLTARGVDAQNVDLVVCMDLPTDPETYLHRIGRAGRYGCQGKAVSFVTEKEESAKFDEIIESYNLKIAQFNDGLDDIVLVKNEISDEQRKDDVTIEKVKLSKQQLDNSLFEYEKSKHTSHKYTSKTPLKQKKKISIISIEKIDIIFKNLNFDEPKTDSIDHIIDKRKFKVTNINSKLSTINKKLKNLILENEKDDTMDTKETTEMVNLNDLYKWEEVKRETPSKLETQEPSSYNLYDYFSYYYQYYFRKYLNN</sequence>
<organism evidence="11 12">
    <name type="scientific">Brachionus calyciflorus</name>
    <dbReference type="NCBI Taxonomy" id="104777"/>
    <lineage>
        <taxon>Eukaryota</taxon>
        <taxon>Metazoa</taxon>
        <taxon>Spiralia</taxon>
        <taxon>Gnathifera</taxon>
        <taxon>Rotifera</taxon>
        <taxon>Eurotatoria</taxon>
        <taxon>Monogononta</taxon>
        <taxon>Pseudotrocha</taxon>
        <taxon>Ploima</taxon>
        <taxon>Brachionidae</taxon>
        <taxon>Brachionus</taxon>
    </lineage>
</organism>
<reference evidence="11" key="1">
    <citation type="submission" date="2021-02" db="EMBL/GenBank/DDBJ databases">
        <authorList>
            <person name="Nowell W R."/>
        </authorList>
    </citation>
    <scope>NUCLEOTIDE SEQUENCE</scope>
    <source>
        <strain evidence="11">Ploen Becks lab</strain>
    </source>
</reference>
<dbReference type="GO" id="GO:0016787">
    <property type="term" value="F:hydrolase activity"/>
    <property type="evidence" value="ECO:0007669"/>
    <property type="project" value="UniProtKB-KW"/>
</dbReference>
<evidence type="ECO:0000259" key="8">
    <source>
        <dbReference type="PROSITE" id="PS51192"/>
    </source>
</evidence>
<dbReference type="EMBL" id="CAJNOC010001251">
    <property type="protein sequence ID" value="CAF0848694.1"/>
    <property type="molecule type" value="Genomic_DNA"/>
</dbReference>
<dbReference type="PANTHER" id="PTHR47958">
    <property type="entry name" value="ATP-DEPENDENT RNA HELICASE DBP3"/>
    <property type="match status" value="1"/>
</dbReference>
<feature type="domain" description="Helicase C-terminal" evidence="9">
    <location>
        <begin position="256"/>
        <end position="404"/>
    </location>
</feature>
<evidence type="ECO:0000256" key="6">
    <source>
        <dbReference type="PROSITE-ProRule" id="PRU00552"/>
    </source>
</evidence>
<comment type="similarity">
    <text evidence="7">Belongs to the DEAD box helicase family.</text>
</comment>
<dbReference type="CDD" id="cd17943">
    <property type="entry name" value="DEADc_DDX20"/>
    <property type="match status" value="1"/>
</dbReference>
<evidence type="ECO:0000259" key="10">
    <source>
        <dbReference type="PROSITE" id="PS51195"/>
    </source>
</evidence>
<keyword evidence="3 7" id="KW-0378">Hydrolase</keyword>
<feature type="domain" description="Helicase ATP-binding" evidence="8">
    <location>
        <begin position="55"/>
        <end position="224"/>
    </location>
</feature>
<keyword evidence="2 7" id="KW-0547">Nucleotide-binding</keyword>
<dbReference type="SMART" id="SM00490">
    <property type="entry name" value="HELICc"/>
    <property type="match status" value="1"/>
</dbReference>
<dbReference type="PROSITE" id="PS00039">
    <property type="entry name" value="DEAD_ATP_HELICASE"/>
    <property type="match status" value="1"/>
</dbReference>
<comment type="caution">
    <text evidence="11">The sequence shown here is derived from an EMBL/GenBank/DDBJ whole genome shotgun (WGS) entry which is preliminary data.</text>
</comment>
<evidence type="ECO:0000256" key="1">
    <source>
        <dbReference type="ARBA" id="ARBA00012552"/>
    </source>
</evidence>
<dbReference type="SUPFAM" id="SSF52540">
    <property type="entry name" value="P-loop containing nucleoside triphosphate hydrolases"/>
    <property type="match status" value="1"/>
</dbReference>
<evidence type="ECO:0000313" key="12">
    <source>
        <dbReference type="Proteomes" id="UP000663879"/>
    </source>
</evidence>
<dbReference type="CDD" id="cd18787">
    <property type="entry name" value="SF2_C_DEAD"/>
    <property type="match status" value="1"/>
</dbReference>
<dbReference type="GO" id="GO:0003724">
    <property type="term" value="F:RNA helicase activity"/>
    <property type="evidence" value="ECO:0007669"/>
    <property type="project" value="UniProtKB-EC"/>
</dbReference>
<protein>
    <recommendedName>
        <fullName evidence="1">RNA helicase</fullName>
        <ecNumber evidence="1">3.6.4.13</ecNumber>
    </recommendedName>
</protein>
<proteinExistence type="inferred from homology"/>
<dbReference type="AlphaFoldDB" id="A0A813W672"/>
<evidence type="ECO:0000256" key="2">
    <source>
        <dbReference type="ARBA" id="ARBA00022741"/>
    </source>
</evidence>
<dbReference type="InterPro" id="IPR000629">
    <property type="entry name" value="RNA-helicase_DEAD-box_CS"/>
</dbReference>
<evidence type="ECO:0000256" key="5">
    <source>
        <dbReference type="ARBA" id="ARBA00022840"/>
    </source>
</evidence>
<dbReference type="PROSITE" id="PS51194">
    <property type="entry name" value="HELICASE_CTER"/>
    <property type="match status" value="1"/>
</dbReference>
<dbReference type="Pfam" id="PF00270">
    <property type="entry name" value="DEAD"/>
    <property type="match status" value="1"/>
</dbReference>
<dbReference type="SMART" id="SM00487">
    <property type="entry name" value="DEXDc"/>
    <property type="match status" value="1"/>
</dbReference>
<dbReference type="InterPro" id="IPR027417">
    <property type="entry name" value="P-loop_NTPase"/>
</dbReference>
<evidence type="ECO:0000259" key="9">
    <source>
        <dbReference type="PROSITE" id="PS51194"/>
    </source>
</evidence>
<gene>
    <name evidence="11" type="ORF">OXX778_LOCUS8834</name>
</gene>
<dbReference type="Pfam" id="PF00271">
    <property type="entry name" value="Helicase_C"/>
    <property type="match status" value="1"/>
</dbReference>
<dbReference type="Proteomes" id="UP000663879">
    <property type="component" value="Unassembled WGS sequence"/>
</dbReference>
<dbReference type="GO" id="GO:0005524">
    <property type="term" value="F:ATP binding"/>
    <property type="evidence" value="ECO:0007669"/>
    <property type="project" value="UniProtKB-KW"/>
</dbReference>
<dbReference type="InterPro" id="IPR001650">
    <property type="entry name" value="Helicase_C-like"/>
</dbReference>
<dbReference type="InterPro" id="IPR011545">
    <property type="entry name" value="DEAD/DEAH_box_helicase_dom"/>
</dbReference>
<dbReference type="PROSITE" id="PS51192">
    <property type="entry name" value="HELICASE_ATP_BIND_1"/>
    <property type="match status" value="1"/>
</dbReference>
<evidence type="ECO:0000313" key="11">
    <source>
        <dbReference type="EMBL" id="CAF0848694.1"/>
    </source>
</evidence>
<evidence type="ECO:0000256" key="7">
    <source>
        <dbReference type="RuleBase" id="RU000492"/>
    </source>
</evidence>
<accession>A0A813W672</accession>
<feature type="domain" description="DEAD-box RNA helicase Q" evidence="10">
    <location>
        <begin position="24"/>
        <end position="52"/>
    </location>
</feature>